<dbReference type="EMBL" id="JAUTDP010000009">
    <property type="protein sequence ID" value="KAK3396201.1"/>
    <property type="molecule type" value="Genomic_DNA"/>
</dbReference>
<comment type="caution">
    <text evidence="2">The sequence shown here is derived from an EMBL/GenBank/DDBJ whole genome shotgun (WGS) entry which is preliminary data.</text>
</comment>
<feature type="compositionally biased region" description="Polar residues" evidence="1">
    <location>
        <begin position="146"/>
        <end position="155"/>
    </location>
</feature>
<proteinExistence type="predicted"/>
<feature type="compositionally biased region" description="Basic and acidic residues" evidence="1">
    <location>
        <begin position="114"/>
        <end position="125"/>
    </location>
</feature>
<feature type="compositionally biased region" description="Basic residues" evidence="1">
    <location>
        <begin position="227"/>
        <end position="236"/>
    </location>
</feature>
<feature type="compositionally biased region" description="Basic and acidic residues" evidence="1">
    <location>
        <begin position="92"/>
        <end position="106"/>
    </location>
</feature>
<name>A0AAE0U9Q8_SORBR</name>
<sequence length="236" mass="27023">MPYNNNNQLIKRAPLDVVRARRDDSHDDVQSEVGTECVFYLDRPNQASAQPRSRRKNFTSRVFRPHDAGRGHPSNPVGYGVPLQQPYPSNPDIREIRRREDERWHQDYMAYETPKQKLERREQVKEGMASWKKKTNRYGGPGRNGLNASSSQAQTYEDDDSGGDFESESSDEETQSGAYIEEPSDAFGEGRSRGGRPKHPPIVRQGSTRPSTSQSHSDYSGNQNRSQSRHRLQLRY</sequence>
<reference evidence="2" key="1">
    <citation type="journal article" date="2023" name="Mol. Phylogenet. Evol.">
        <title>Genome-scale phylogeny and comparative genomics of the fungal order Sordariales.</title>
        <authorList>
            <person name="Hensen N."/>
            <person name="Bonometti L."/>
            <person name="Westerberg I."/>
            <person name="Brannstrom I.O."/>
            <person name="Guillou S."/>
            <person name="Cros-Aarteil S."/>
            <person name="Calhoun S."/>
            <person name="Haridas S."/>
            <person name="Kuo A."/>
            <person name="Mondo S."/>
            <person name="Pangilinan J."/>
            <person name="Riley R."/>
            <person name="LaButti K."/>
            <person name="Andreopoulos B."/>
            <person name="Lipzen A."/>
            <person name="Chen C."/>
            <person name="Yan M."/>
            <person name="Daum C."/>
            <person name="Ng V."/>
            <person name="Clum A."/>
            <person name="Steindorff A."/>
            <person name="Ohm R.A."/>
            <person name="Martin F."/>
            <person name="Silar P."/>
            <person name="Natvig D.O."/>
            <person name="Lalanne C."/>
            <person name="Gautier V."/>
            <person name="Ament-Velasquez S.L."/>
            <person name="Kruys A."/>
            <person name="Hutchinson M.I."/>
            <person name="Powell A.J."/>
            <person name="Barry K."/>
            <person name="Miller A.N."/>
            <person name="Grigoriev I.V."/>
            <person name="Debuchy R."/>
            <person name="Gladieux P."/>
            <person name="Hiltunen Thoren M."/>
            <person name="Johannesson H."/>
        </authorList>
    </citation>
    <scope>NUCLEOTIDE SEQUENCE</scope>
    <source>
        <strain evidence="2">FGSC 1904</strain>
    </source>
</reference>
<gene>
    <name evidence="2" type="ORF">B0T20DRAFT_471114</name>
</gene>
<organism evidence="2 3">
    <name type="scientific">Sordaria brevicollis</name>
    <dbReference type="NCBI Taxonomy" id="83679"/>
    <lineage>
        <taxon>Eukaryota</taxon>
        <taxon>Fungi</taxon>
        <taxon>Dikarya</taxon>
        <taxon>Ascomycota</taxon>
        <taxon>Pezizomycotina</taxon>
        <taxon>Sordariomycetes</taxon>
        <taxon>Sordariomycetidae</taxon>
        <taxon>Sordariales</taxon>
        <taxon>Sordariaceae</taxon>
        <taxon>Sordaria</taxon>
    </lineage>
</organism>
<evidence type="ECO:0000256" key="1">
    <source>
        <dbReference type="SAM" id="MobiDB-lite"/>
    </source>
</evidence>
<dbReference type="AlphaFoldDB" id="A0AAE0U9Q8"/>
<keyword evidence="3" id="KW-1185">Reference proteome</keyword>
<feature type="compositionally biased region" description="Polar residues" evidence="1">
    <location>
        <begin position="205"/>
        <end position="226"/>
    </location>
</feature>
<protein>
    <submittedName>
        <fullName evidence="2">Uncharacterized protein</fullName>
    </submittedName>
</protein>
<reference evidence="2" key="2">
    <citation type="submission" date="2023-07" db="EMBL/GenBank/DDBJ databases">
        <authorList>
            <consortium name="Lawrence Berkeley National Laboratory"/>
            <person name="Haridas S."/>
            <person name="Hensen N."/>
            <person name="Bonometti L."/>
            <person name="Westerberg I."/>
            <person name="Brannstrom I.O."/>
            <person name="Guillou S."/>
            <person name="Cros-Aarteil S."/>
            <person name="Calhoun S."/>
            <person name="Kuo A."/>
            <person name="Mondo S."/>
            <person name="Pangilinan J."/>
            <person name="Riley R."/>
            <person name="LaButti K."/>
            <person name="Andreopoulos B."/>
            <person name="Lipzen A."/>
            <person name="Chen C."/>
            <person name="Yanf M."/>
            <person name="Daum C."/>
            <person name="Ng V."/>
            <person name="Clum A."/>
            <person name="Steindorff A."/>
            <person name="Ohm R."/>
            <person name="Martin F."/>
            <person name="Silar P."/>
            <person name="Natvig D."/>
            <person name="Lalanne C."/>
            <person name="Gautier V."/>
            <person name="Ament-velasquez S.L."/>
            <person name="Kruys A."/>
            <person name="Hutchinson M.I."/>
            <person name="Powell A.J."/>
            <person name="Barry K."/>
            <person name="Miller A.N."/>
            <person name="Grigoriev I.V."/>
            <person name="Debuchy R."/>
            <person name="Gladieux P."/>
            <person name="Thoren M.H."/>
            <person name="Johannesson H."/>
        </authorList>
    </citation>
    <scope>NUCLEOTIDE SEQUENCE</scope>
    <source>
        <strain evidence="2">FGSC 1904</strain>
    </source>
</reference>
<feature type="compositionally biased region" description="Acidic residues" evidence="1">
    <location>
        <begin position="156"/>
        <end position="174"/>
    </location>
</feature>
<feature type="region of interest" description="Disordered" evidence="1">
    <location>
        <begin position="44"/>
        <end position="236"/>
    </location>
</feature>
<accession>A0AAE0U9Q8</accession>
<evidence type="ECO:0000313" key="3">
    <source>
        <dbReference type="Proteomes" id="UP001281003"/>
    </source>
</evidence>
<evidence type="ECO:0000313" key="2">
    <source>
        <dbReference type="EMBL" id="KAK3396201.1"/>
    </source>
</evidence>
<dbReference type="Proteomes" id="UP001281003">
    <property type="component" value="Unassembled WGS sequence"/>
</dbReference>